<reference evidence="11" key="1">
    <citation type="journal article" date="2015" name="Virulence">
        <title>Characterization of unstable pEntYN10 from enterotoxigenic Escherichia coli (ETEC) O169:H41.</title>
        <authorList>
            <person name="Ban E."/>
            <person name="Yoshida Y."/>
            <person name="Wakushima M."/>
            <person name="Wajima T."/>
            <person name="Hamabata T."/>
            <person name="Ichikawa N."/>
            <person name="Abe H."/>
            <person name="Horiguchi Y."/>
            <person name="Hara-Kudo Y."/>
            <person name="Kage-Nakadai E."/>
            <person name="Yamamoto T."/>
            <person name="Wada T."/>
            <person name="Nishikawa Y."/>
        </authorList>
    </citation>
    <scope>NUCLEOTIDE SEQUENCE</scope>
    <source>
        <strain evidence="11">O169:H41</strain>
        <plasmid evidence="11">pEntYN10</plasmid>
    </source>
</reference>
<dbReference type="GO" id="GO:0071555">
    <property type="term" value="P:cell wall organization"/>
    <property type="evidence" value="ECO:0007669"/>
    <property type="project" value="InterPro"/>
</dbReference>
<evidence type="ECO:0000256" key="6">
    <source>
        <dbReference type="ARBA" id="ARBA00023319"/>
    </source>
</evidence>
<keyword evidence="11" id="KW-0614">Plasmid</keyword>
<dbReference type="PRINTS" id="PR00969">
    <property type="entry name" value="CHAPERONPILI"/>
</dbReference>
<evidence type="ECO:0000256" key="2">
    <source>
        <dbReference type="ARBA" id="ARBA00007399"/>
    </source>
</evidence>
<dbReference type="InterPro" id="IPR036316">
    <property type="entry name" value="Pili_assmbl_chap_C_dom_sf"/>
</dbReference>
<dbReference type="Gene3D" id="2.60.40.10">
    <property type="entry name" value="Immunoglobulins"/>
    <property type="match status" value="2"/>
</dbReference>
<dbReference type="PROSITE" id="PS00635">
    <property type="entry name" value="PILI_CHAPERONE"/>
    <property type="match status" value="1"/>
</dbReference>
<proteinExistence type="inferred from homology"/>
<evidence type="ECO:0000256" key="7">
    <source>
        <dbReference type="RuleBase" id="RU003918"/>
    </source>
</evidence>
<name>A0A0S3PNC5_ECOLX</name>
<dbReference type="InterPro" id="IPR016147">
    <property type="entry name" value="Pili_assmbl_chaperone_N"/>
</dbReference>
<protein>
    <submittedName>
        <fullName evidence="11">CssC</fullName>
    </submittedName>
</protein>
<evidence type="ECO:0000259" key="9">
    <source>
        <dbReference type="Pfam" id="PF00345"/>
    </source>
</evidence>
<accession>A0A0S3PNC5</accession>
<dbReference type="InterPro" id="IPR001829">
    <property type="entry name" value="Pili_assmbl_chaperone_bac"/>
</dbReference>
<dbReference type="Pfam" id="PF02753">
    <property type="entry name" value="PapD_C"/>
    <property type="match status" value="1"/>
</dbReference>
<sequence>MKSKLIILLTLVPFSSFSTGNNFEINKTRVIYSDSTPSVQISNNKAYPLIIQSNVWDESNNKNHDFIATPPIFKMESESRNIIKIIKTNIKLPDSQESMRWLCIESMPPIEKSTKINRKEGRTDSINISIRGCIKLIYRPASVPSPVFNNIVEKLKWHKNGKYLVLKNNTPYYISFSEVFFDSDKVNNAKDILYVKPYSEKKIDISNRIIKKIKWAMIDDAGAKTKLYESNL</sequence>
<dbReference type="PANTHER" id="PTHR30251:SF9">
    <property type="entry name" value="CHAPERONE PROTEIN CAF1M"/>
    <property type="match status" value="1"/>
</dbReference>
<evidence type="ECO:0000256" key="4">
    <source>
        <dbReference type="ARBA" id="ARBA00022764"/>
    </source>
</evidence>
<keyword evidence="6" id="KW-0393">Immunoglobulin domain</keyword>
<comment type="subcellular location">
    <subcellularLocation>
        <location evidence="1 7">Periplasm</location>
    </subcellularLocation>
</comment>
<keyword evidence="3 8" id="KW-0732">Signal</keyword>
<evidence type="ECO:0000259" key="10">
    <source>
        <dbReference type="Pfam" id="PF02753"/>
    </source>
</evidence>
<dbReference type="RefSeq" id="WP_001595139.1">
    <property type="nucleotide sequence ID" value="NZ_AP014654.1"/>
</dbReference>
<dbReference type="SUPFAM" id="SSF49584">
    <property type="entry name" value="Periplasmic chaperone C-domain"/>
    <property type="match status" value="1"/>
</dbReference>
<dbReference type="AlphaFoldDB" id="A0A0S3PNC5"/>
<dbReference type="InterPro" id="IPR016148">
    <property type="entry name" value="Pili_assmbl_chaperone_C"/>
</dbReference>
<feature type="chain" id="PRO_5006615516" evidence="8">
    <location>
        <begin position="21"/>
        <end position="232"/>
    </location>
</feature>
<dbReference type="InterPro" id="IPR018046">
    <property type="entry name" value="Pili_assmbl_chaperone_CS"/>
</dbReference>
<evidence type="ECO:0000256" key="5">
    <source>
        <dbReference type="ARBA" id="ARBA00023186"/>
    </source>
</evidence>
<keyword evidence="5 7" id="KW-0143">Chaperone</keyword>
<dbReference type="InterPro" id="IPR013783">
    <property type="entry name" value="Ig-like_fold"/>
</dbReference>
<evidence type="ECO:0000313" key="11">
    <source>
        <dbReference type="EMBL" id="BAT57114.1"/>
    </source>
</evidence>
<dbReference type="Pfam" id="PF00345">
    <property type="entry name" value="PapD_N"/>
    <property type="match status" value="1"/>
</dbReference>
<comment type="similarity">
    <text evidence="2 7">Belongs to the periplasmic pilus chaperone family.</text>
</comment>
<dbReference type="InterPro" id="IPR008962">
    <property type="entry name" value="PapD-like_sf"/>
</dbReference>
<organism evidence="11">
    <name type="scientific">Escherichia coli O169:H41</name>
    <dbReference type="NCBI Taxonomy" id="1446701"/>
    <lineage>
        <taxon>Bacteria</taxon>
        <taxon>Pseudomonadati</taxon>
        <taxon>Pseudomonadota</taxon>
        <taxon>Gammaproteobacteria</taxon>
        <taxon>Enterobacterales</taxon>
        <taxon>Enterobacteriaceae</taxon>
        <taxon>Escherichia</taxon>
    </lineage>
</organism>
<evidence type="ECO:0000256" key="8">
    <source>
        <dbReference type="SAM" id="SignalP"/>
    </source>
</evidence>
<evidence type="ECO:0000256" key="1">
    <source>
        <dbReference type="ARBA" id="ARBA00004418"/>
    </source>
</evidence>
<dbReference type="GO" id="GO:0030288">
    <property type="term" value="C:outer membrane-bounded periplasmic space"/>
    <property type="evidence" value="ECO:0007669"/>
    <property type="project" value="InterPro"/>
</dbReference>
<dbReference type="PANTHER" id="PTHR30251">
    <property type="entry name" value="PILUS ASSEMBLY CHAPERONE"/>
    <property type="match status" value="1"/>
</dbReference>
<dbReference type="SUPFAM" id="SSF49354">
    <property type="entry name" value="PapD-like"/>
    <property type="match status" value="1"/>
</dbReference>
<gene>
    <name evidence="11" type="primary">cssC</name>
</gene>
<keyword evidence="4" id="KW-0574">Periplasm</keyword>
<evidence type="ECO:0000256" key="3">
    <source>
        <dbReference type="ARBA" id="ARBA00022729"/>
    </source>
</evidence>
<feature type="signal peptide" evidence="8">
    <location>
        <begin position="1"/>
        <end position="20"/>
    </location>
</feature>
<geneLocation type="plasmid" evidence="11">
    <name>pEntYN10</name>
</geneLocation>
<dbReference type="InterPro" id="IPR050643">
    <property type="entry name" value="Periplasmic_pilus_chap"/>
</dbReference>
<feature type="domain" description="Pili assembly chaperone N-terminal" evidence="9">
    <location>
        <begin position="23"/>
        <end position="143"/>
    </location>
</feature>
<feature type="domain" description="Pili assembly chaperone C-terminal" evidence="10">
    <location>
        <begin position="166"/>
        <end position="225"/>
    </location>
</feature>
<dbReference type="EMBL" id="AP014654">
    <property type="protein sequence ID" value="BAT57114.1"/>
    <property type="molecule type" value="Genomic_DNA"/>
</dbReference>